<dbReference type="AlphaFoldDB" id="A0A1I6TWX8"/>
<dbReference type="PANTHER" id="PTHR42711">
    <property type="entry name" value="ABC TRANSPORTER ATP-BINDING PROTEIN"/>
    <property type="match status" value="1"/>
</dbReference>
<reference evidence="14" key="1">
    <citation type="submission" date="2016-10" db="EMBL/GenBank/DDBJ databases">
        <authorList>
            <person name="Varghese N."/>
            <person name="Submissions S."/>
        </authorList>
    </citation>
    <scope>NUCLEOTIDE SEQUENCE [LARGE SCALE GENOMIC DNA]</scope>
    <source>
        <strain evidence="14">CGMCC 4.7047</strain>
    </source>
</reference>
<name>A0A1I6TWX8_9ACTN</name>
<keyword evidence="14" id="KW-1185">Reference proteome</keyword>
<proteinExistence type="inferred from homology"/>
<dbReference type="InterPro" id="IPR005894">
    <property type="entry name" value="DrrA"/>
</dbReference>
<evidence type="ECO:0000313" key="13">
    <source>
        <dbReference type="EMBL" id="SFS93681.1"/>
    </source>
</evidence>
<dbReference type="NCBIfam" id="TIGR01188">
    <property type="entry name" value="drrA"/>
    <property type="match status" value="1"/>
</dbReference>
<keyword evidence="7" id="KW-1278">Translocase</keyword>
<dbReference type="PROSITE" id="PS50893">
    <property type="entry name" value="ABC_TRANSPORTER_2"/>
    <property type="match status" value="1"/>
</dbReference>
<evidence type="ECO:0000256" key="5">
    <source>
        <dbReference type="ARBA" id="ARBA00022741"/>
    </source>
</evidence>
<dbReference type="GO" id="GO:0016887">
    <property type="term" value="F:ATP hydrolysis activity"/>
    <property type="evidence" value="ECO:0007669"/>
    <property type="project" value="InterPro"/>
</dbReference>
<dbReference type="EMBL" id="FPAB01000005">
    <property type="protein sequence ID" value="SFS93681.1"/>
    <property type="molecule type" value="Genomic_DNA"/>
</dbReference>
<evidence type="ECO:0000256" key="3">
    <source>
        <dbReference type="ARBA" id="ARBA00022448"/>
    </source>
</evidence>
<keyword evidence="4" id="KW-1003">Cell membrane</keyword>
<evidence type="ECO:0000313" key="14">
    <source>
        <dbReference type="Proteomes" id="UP000198873"/>
    </source>
</evidence>
<organism evidence="13 14">
    <name type="scientific">Streptomyces harbinensis</name>
    <dbReference type="NCBI Taxonomy" id="1176198"/>
    <lineage>
        <taxon>Bacteria</taxon>
        <taxon>Bacillati</taxon>
        <taxon>Actinomycetota</taxon>
        <taxon>Actinomycetes</taxon>
        <taxon>Kitasatosporales</taxon>
        <taxon>Streptomycetaceae</taxon>
        <taxon>Streptomyces</taxon>
    </lineage>
</organism>
<dbReference type="Pfam" id="PF00005">
    <property type="entry name" value="ABC_tran"/>
    <property type="match status" value="1"/>
</dbReference>
<keyword evidence="3" id="KW-0813">Transport</keyword>
<keyword evidence="5" id="KW-0547">Nucleotide-binding</keyword>
<evidence type="ECO:0000256" key="1">
    <source>
        <dbReference type="ARBA" id="ARBA00004413"/>
    </source>
</evidence>
<evidence type="ECO:0000256" key="2">
    <source>
        <dbReference type="ARBA" id="ARBA00012191"/>
    </source>
</evidence>
<dbReference type="SUPFAM" id="SSF52540">
    <property type="entry name" value="P-loop containing nucleoside triphosphate hydrolases"/>
    <property type="match status" value="1"/>
</dbReference>
<accession>A0A1I6TWX8</accession>
<dbReference type="GO" id="GO:0005524">
    <property type="term" value="F:ATP binding"/>
    <property type="evidence" value="ECO:0007669"/>
    <property type="project" value="UniProtKB-KW"/>
</dbReference>
<dbReference type="InterPro" id="IPR027417">
    <property type="entry name" value="P-loop_NTPase"/>
</dbReference>
<sequence length="372" mass="39417">MPGAIYAEGLVKTFGDVRALDGVDFDVPEGTVLGLLGPNGAGKTTAVRVLTTLLRADSGRAEVAGLDVATQPNEVRRAIGLSGQFAAVDDYLTGRENLQMVGQLYQLPAREAKARAGDLLERFNLADAGDRTARTYSGGMRRRLDLAASLVVSPPVMFMDEPTTGLDPHNRQALWELIKELVAGGTTLLLTTQYLEEADHLADTIAVVDHGQVIARGTSDELKTRSGGDVIELVVHDRERIPEAQDILRRLGEGEPGLVAHTRRLTVPATGGAKLLAEVIRELDGRAIEIDDIGLRRPTLDDVFISLTGHSAEFDELNGAGNGNGGRDGGRDDGREKPPRGPDPGRPDPGSPGPGRTGEGPVRDDGREGGAA</sequence>
<dbReference type="PANTHER" id="PTHR42711:SF19">
    <property type="entry name" value="DOXORUBICIN RESISTANCE ATP-BINDING PROTEIN DRRA"/>
    <property type="match status" value="1"/>
</dbReference>
<dbReference type="EC" id="7.6.2.2" evidence="2"/>
<dbReference type="PROSITE" id="PS00211">
    <property type="entry name" value="ABC_TRANSPORTER_1"/>
    <property type="match status" value="1"/>
</dbReference>
<dbReference type="GO" id="GO:0043215">
    <property type="term" value="P:daunorubicin transport"/>
    <property type="evidence" value="ECO:0007669"/>
    <property type="project" value="InterPro"/>
</dbReference>
<dbReference type="Proteomes" id="UP000198873">
    <property type="component" value="Unassembled WGS sequence"/>
</dbReference>
<keyword evidence="6 13" id="KW-0067">ATP-binding</keyword>
<feature type="compositionally biased region" description="Basic and acidic residues" evidence="11">
    <location>
        <begin position="328"/>
        <end position="346"/>
    </location>
</feature>
<dbReference type="GO" id="GO:1900753">
    <property type="term" value="P:doxorubicin transport"/>
    <property type="evidence" value="ECO:0007669"/>
    <property type="project" value="InterPro"/>
</dbReference>
<protein>
    <recommendedName>
        <fullName evidence="2">ABC-type xenobiotic transporter</fullName>
        <ecNumber evidence="2">7.6.2.2</ecNumber>
    </recommendedName>
</protein>
<feature type="domain" description="ABC transporter" evidence="12">
    <location>
        <begin position="5"/>
        <end position="235"/>
    </location>
</feature>
<dbReference type="InterPro" id="IPR003439">
    <property type="entry name" value="ABC_transporter-like_ATP-bd"/>
</dbReference>
<dbReference type="Gene3D" id="3.40.50.300">
    <property type="entry name" value="P-loop containing nucleotide triphosphate hydrolases"/>
    <property type="match status" value="1"/>
</dbReference>
<dbReference type="InterPro" id="IPR050763">
    <property type="entry name" value="ABC_transporter_ATP-binding"/>
</dbReference>
<evidence type="ECO:0000256" key="10">
    <source>
        <dbReference type="ARBA" id="ARBA00049985"/>
    </source>
</evidence>
<dbReference type="SMART" id="SM00382">
    <property type="entry name" value="AAA"/>
    <property type="match status" value="1"/>
</dbReference>
<evidence type="ECO:0000256" key="7">
    <source>
        <dbReference type="ARBA" id="ARBA00022967"/>
    </source>
</evidence>
<evidence type="ECO:0000256" key="8">
    <source>
        <dbReference type="ARBA" id="ARBA00023136"/>
    </source>
</evidence>
<gene>
    <name evidence="13" type="ORF">SAMN05444716_10549</name>
</gene>
<evidence type="ECO:0000256" key="11">
    <source>
        <dbReference type="SAM" id="MobiDB-lite"/>
    </source>
</evidence>
<evidence type="ECO:0000259" key="12">
    <source>
        <dbReference type="PROSITE" id="PS50893"/>
    </source>
</evidence>
<comment type="similarity">
    <text evidence="10">Belongs to the ABC transporter superfamily. Drug exporter-1 (DrugE1) (TC 3.A.1.105) family.</text>
</comment>
<comment type="subcellular location">
    <subcellularLocation>
        <location evidence="1">Cell membrane</location>
        <topology evidence="1">Peripheral membrane protein</topology>
        <orientation evidence="1">Cytoplasmic side</orientation>
    </subcellularLocation>
</comment>
<dbReference type="InterPro" id="IPR003593">
    <property type="entry name" value="AAA+_ATPase"/>
</dbReference>
<feature type="compositionally biased region" description="Basic and acidic residues" evidence="11">
    <location>
        <begin position="361"/>
        <end position="372"/>
    </location>
</feature>
<evidence type="ECO:0000256" key="4">
    <source>
        <dbReference type="ARBA" id="ARBA00022475"/>
    </source>
</evidence>
<evidence type="ECO:0000256" key="6">
    <source>
        <dbReference type="ARBA" id="ARBA00022840"/>
    </source>
</evidence>
<feature type="region of interest" description="Disordered" evidence="11">
    <location>
        <begin position="314"/>
        <end position="372"/>
    </location>
</feature>
<evidence type="ECO:0000256" key="9">
    <source>
        <dbReference type="ARBA" id="ARBA00023251"/>
    </source>
</evidence>
<dbReference type="GO" id="GO:0046677">
    <property type="term" value="P:response to antibiotic"/>
    <property type="evidence" value="ECO:0007669"/>
    <property type="project" value="UniProtKB-KW"/>
</dbReference>
<keyword evidence="8" id="KW-0472">Membrane</keyword>
<dbReference type="GO" id="GO:0005886">
    <property type="term" value="C:plasma membrane"/>
    <property type="evidence" value="ECO:0007669"/>
    <property type="project" value="UniProtKB-SubCell"/>
</dbReference>
<dbReference type="InterPro" id="IPR017871">
    <property type="entry name" value="ABC_transporter-like_CS"/>
</dbReference>
<dbReference type="FunFam" id="3.40.50.300:FF:000589">
    <property type="entry name" value="ABC transporter, ATP-binding subunit"/>
    <property type="match status" value="1"/>
</dbReference>
<dbReference type="GO" id="GO:0008559">
    <property type="term" value="F:ABC-type xenobiotic transporter activity"/>
    <property type="evidence" value="ECO:0007669"/>
    <property type="project" value="UniProtKB-EC"/>
</dbReference>
<dbReference type="STRING" id="1176198.SAMN05444716_10549"/>
<keyword evidence="9" id="KW-0046">Antibiotic resistance</keyword>
<dbReference type="RefSeq" id="WP_093843368.1">
    <property type="nucleotide sequence ID" value="NZ_CP054938.1"/>
</dbReference>